<sequence length="60" mass="6822">MLESLNDWSLILERKKSIDVIYFGFAKAFDRIVGVAKAINEFIEIFADCSWKSKAVGVHT</sequence>
<organism evidence="1 2">
    <name type="scientific">Ancylostoma duodenale</name>
    <dbReference type="NCBI Taxonomy" id="51022"/>
    <lineage>
        <taxon>Eukaryota</taxon>
        <taxon>Metazoa</taxon>
        <taxon>Ecdysozoa</taxon>
        <taxon>Nematoda</taxon>
        <taxon>Chromadorea</taxon>
        <taxon>Rhabditida</taxon>
        <taxon>Rhabditina</taxon>
        <taxon>Rhabditomorpha</taxon>
        <taxon>Strongyloidea</taxon>
        <taxon>Ancylostomatidae</taxon>
        <taxon>Ancylostomatinae</taxon>
        <taxon>Ancylostoma</taxon>
    </lineage>
</organism>
<dbReference type="AlphaFoldDB" id="A0A0C2H3M1"/>
<evidence type="ECO:0000313" key="2">
    <source>
        <dbReference type="Proteomes" id="UP000054047"/>
    </source>
</evidence>
<accession>A0A0C2H3M1</accession>
<dbReference type="OrthoDB" id="5871498at2759"/>
<evidence type="ECO:0000313" key="1">
    <source>
        <dbReference type="EMBL" id="KIH68415.1"/>
    </source>
</evidence>
<protein>
    <submittedName>
        <fullName evidence="1">Uncharacterized protein</fullName>
    </submittedName>
</protein>
<dbReference type="Proteomes" id="UP000054047">
    <property type="component" value="Unassembled WGS sequence"/>
</dbReference>
<keyword evidence="2" id="KW-1185">Reference proteome</keyword>
<reference evidence="1 2" key="1">
    <citation type="submission" date="2013-12" db="EMBL/GenBank/DDBJ databases">
        <title>Draft genome of the parsitic nematode Ancylostoma duodenale.</title>
        <authorList>
            <person name="Mitreva M."/>
        </authorList>
    </citation>
    <scope>NUCLEOTIDE SEQUENCE [LARGE SCALE GENOMIC DNA]</scope>
    <source>
        <strain evidence="1 2">Zhejiang</strain>
    </source>
</reference>
<dbReference type="EMBL" id="KN726383">
    <property type="protein sequence ID" value="KIH68415.1"/>
    <property type="molecule type" value="Genomic_DNA"/>
</dbReference>
<name>A0A0C2H3M1_9BILA</name>
<gene>
    <name evidence="1" type="ORF">ANCDUO_01245</name>
</gene>
<proteinExistence type="predicted"/>